<evidence type="ECO:0000313" key="4">
    <source>
        <dbReference type="Proteomes" id="UP000031366"/>
    </source>
</evidence>
<comment type="caution">
    <text evidence="3">The sequence shown here is derived from an EMBL/GenBank/DDBJ whole genome shotgun (WGS) entry which is preliminary data.</text>
</comment>
<name>A0A0C1TVD4_9CLOT</name>
<dbReference type="InterPro" id="IPR052713">
    <property type="entry name" value="FeoA"/>
</dbReference>
<dbReference type="Proteomes" id="UP000031366">
    <property type="component" value="Unassembled WGS sequence"/>
</dbReference>
<dbReference type="STRING" id="29341.RSJ17_05310"/>
<gene>
    <name evidence="3" type="ORF">U732_502</name>
</gene>
<evidence type="ECO:0000313" key="3">
    <source>
        <dbReference type="EMBL" id="KIE44694.1"/>
    </source>
</evidence>
<dbReference type="InterPro" id="IPR038157">
    <property type="entry name" value="FeoA_core_dom"/>
</dbReference>
<keyword evidence="4" id="KW-1185">Reference proteome</keyword>
<dbReference type="PANTHER" id="PTHR42954">
    <property type="entry name" value="FE(2+) TRANSPORT PROTEIN A"/>
    <property type="match status" value="1"/>
</dbReference>
<keyword evidence="1" id="KW-0408">Iron</keyword>
<sequence>MEKYLKKLSEVKVGTVVVISEILSKGLSKQRLLDLGFVPNTELYVLREAPLGEPTAYFIRDTCIALRREEADNILVCEEKL</sequence>
<dbReference type="PANTHER" id="PTHR42954:SF2">
    <property type="entry name" value="FE(2+) TRANSPORT PROTEIN A"/>
    <property type="match status" value="1"/>
</dbReference>
<proteinExistence type="predicted"/>
<dbReference type="OrthoDB" id="9811076at2"/>
<dbReference type="Pfam" id="PF04023">
    <property type="entry name" value="FeoA"/>
    <property type="match status" value="1"/>
</dbReference>
<dbReference type="SUPFAM" id="SSF50037">
    <property type="entry name" value="C-terminal domain of transcriptional repressors"/>
    <property type="match status" value="1"/>
</dbReference>
<accession>A0A0C1TVD4</accession>
<dbReference type="InterPro" id="IPR008988">
    <property type="entry name" value="Transcriptional_repressor_C"/>
</dbReference>
<dbReference type="AlphaFoldDB" id="A0A0C1TVD4"/>
<protein>
    <submittedName>
        <fullName evidence="3">FeoA domain protein</fullName>
    </submittedName>
</protein>
<organism evidence="3 4">
    <name type="scientific">Clostridium argentinense CDC 2741</name>
    <dbReference type="NCBI Taxonomy" id="1418104"/>
    <lineage>
        <taxon>Bacteria</taxon>
        <taxon>Bacillati</taxon>
        <taxon>Bacillota</taxon>
        <taxon>Clostridia</taxon>
        <taxon>Eubacteriales</taxon>
        <taxon>Clostridiaceae</taxon>
        <taxon>Clostridium</taxon>
    </lineage>
</organism>
<dbReference type="InterPro" id="IPR007167">
    <property type="entry name" value="Fe-transptr_FeoA-like"/>
</dbReference>
<dbReference type="SMART" id="SM00899">
    <property type="entry name" value="FeoA"/>
    <property type="match status" value="1"/>
</dbReference>
<evidence type="ECO:0000259" key="2">
    <source>
        <dbReference type="SMART" id="SM00899"/>
    </source>
</evidence>
<evidence type="ECO:0000256" key="1">
    <source>
        <dbReference type="ARBA" id="ARBA00023004"/>
    </source>
</evidence>
<dbReference type="GO" id="GO:0046914">
    <property type="term" value="F:transition metal ion binding"/>
    <property type="evidence" value="ECO:0007669"/>
    <property type="project" value="InterPro"/>
</dbReference>
<reference evidence="3 4" key="1">
    <citation type="journal article" date="2015" name="Infect. Genet. Evol.">
        <title>Genomic sequences of six botulinum neurotoxin-producing strains representing three clostridial species illustrate the mobility and diversity of botulinum neurotoxin genes.</title>
        <authorList>
            <person name="Smith T.J."/>
            <person name="Hill K.K."/>
            <person name="Xie G."/>
            <person name="Foley B.T."/>
            <person name="Williamson C.H."/>
            <person name="Foster J.T."/>
            <person name="Johnson S.L."/>
            <person name="Chertkov O."/>
            <person name="Teshima H."/>
            <person name="Gibbons H.S."/>
            <person name="Johnsky L.A."/>
            <person name="Karavis M.A."/>
            <person name="Smith L.A."/>
        </authorList>
    </citation>
    <scope>NUCLEOTIDE SEQUENCE [LARGE SCALE GENOMIC DNA]</scope>
    <source>
        <strain evidence="3 4">CDC 2741</strain>
    </source>
</reference>
<dbReference type="EMBL" id="AYSO01000020">
    <property type="protein sequence ID" value="KIE44694.1"/>
    <property type="molecule type" value="Genomic_DNA"/>
</dbReference>
<dbReference type="Gene3D" id="2.30.30.90">
    <property type="match status" value="1"/>
</dbReference>
<dbReference type="RefSeq" id="WP_039636379.1">
    <property type="nucleotide sequence ID" value="NZ_AYSO01000020.1"/>
</dbReference>
<feature type="domain" description="Ferrous iron transporter FeoA-like" evidence="2">
    <location>
        <begin position="6"/>
        <end position="78"/>
    </location>
</feature>